<dbReference type="SUPFAM" id="SSF48484">
    <property type="entry name" value="Lipoxigenase"/>
    <property type="match status" value="1"/>
</dbReference>
<dbReference type="KEGG" id="kal:KALB_3310"/>
<dbReference type="InterPro" id="IPR013819">
    <property type="entry name" value="LipOase_C"/>
</dbReference>
<evidence type="ECO:0000313" key="2">
    <source>
        <dbReference type="EMBL" id="AHH96677.1"/>
    </source>
</evidence>
<dbReference type="STRING" id="1449976.KALB_3310"/>
<organism evidence="2 3">
    <name type="scientific">Kutzneria albida DSM 43870</name>
    <dbReference type="NCBI Taxonomy" id="1449976"/>
    <lineage>
        <taxon>Bacteria</taxon>
        <taxon>Bacillati</taxon>
        <taxon>Actinomycetota</taxon>
        <taxon>Actinomycetes</taxon>
        <taxon>Pseudonocardiales</taxon>
        <taxon>Pseudonocardiaceae</taxon>
        <taxon>Kutzneria</taxon>
    </lineage>
</organism>
<dbReference type="GO" id="GO:0016702">
    <property type="term" value="F:oxidoreductase activity, acting on single donors with incorporation of molecular oxygen, incorporation of two atoms of oxygen"/>
    <property type="evidence" value="ECO:0007669"/>
    <property type="project" value="InterPro"/>
</dbReference>
<dbReference type="GO" id="GO:0046872">
    <property type="term" value="F:metal ion binding"/>
    <property type="evidence" value="ECO:0007669"/>
    <property type="project" value="InterPro"/>
</dbReference>
<evidence type="ECO:0000313" key="3">
    <source>
        <dbReference type="Proteomes" id="UP000019225"/>
    </source>
</evidence>
<dbReference type="PROSITE" id="PS51393">
    <property type="entry name" value="LIPOXYGENASE_3"/>
    <property type="match status" value="1"/>
</dbReference>
<dbReference type="Gene3D" id="1.20.245.10">
    <property type="entry name" value="Lipoxygenase-1, Domain 5"/>
    <property type="match status" value="1"/>
</dbReference>
<dbReference type="Proteomes" id="UP000019225">
    <property type="component" value="Chromosome"/>
</dbReference>
<evidence type="ECO:0000259" key="1">
    <source>
        <dbReference type="PROSITE" id="PS51393"/>
    </source>
</evidence>
<protein>
    <recommendedName>
        <fullName evidence="1">Lipoxygenase domain-containing protein</fullName>
    </recommendedName>
</protein>
<feature type="domain" description="Lipoxygenase" evidence="1">
    <location>
        <begin position="1"/>
        <end position="57"/>
    </location>
</feature>
<dbReference type="EMBL" id="CP007155">
    <property type="protein sequence ID" value="AHH96677.1"/>
    <property type="molecule type" value="Genomic_DNA"/>
</dbReference>
<dbReference type="InterPro" id="IPR036226">
    <property type="entry name" value="LipOase_C_sf"/>
</dbReference>
<name>W5W724_9PSEU</name>
<proteinExistence type="predicted"/>
<reference evidence="2 3" key="1">
    <citation type="journal article" date="2014" name="BMC Genomics">
        <title>Complete genome sequence of producer of the glycopeptide antibiotic Aculeximycin Kutzneria albida DSM 43870T, a representative of minor genus of Pseudonocardiaceae.</title>
        <authorList>
            <person name="Rebets Y."/>
            <person name="Tokovenko B."/>
            <person name="Lushchyk I."/>
            <person name="Ruckert C."/>
            <person name="Zaburannyi N."/>
            <person name="Bechthold A."/>
            <person name="Kalinowski J."/>
            <person name="Luzhetskyy A."/>
        </authorList>
    </citation>
    <scope>NUCLEOTIDE SEQUENCE [LARGE SCALE GENOMIC DNA]</scope>
    <source>
        <strain evidence="2">DSM 43870</strain>
    </source>
</reference>
<dbReference type="HOGENOM" id="CLU_2990816_0_0_11"/>
<gene>
    <name evidence="2" type="ORF">KALB_3310</name>
</gene>
<dbReference type="AlphaFoldDB" id="W5W724"/>
<accession>W5W724</accession>
<keyword evidence="3" id="KW-1185">Reference proteome</keyword>
<sequence>MPVVQLTADGEFDVSGAQQRFRTALVGIEEEIVARNRRRCRPYRYLRPAQIPNSTNI</sequence>